<feature type="signal peptide" evidence="1">
    <location>
        <begin position="1"/>
        <end position="21"/>
    </location>
</feature>
<dbReference type="Gene3D" id="1.20.1270.180">
    <property type="match status" value="1"/>
</dbReference>
<dbReference type="InterPro" id="IPR009739">
    <property type="entry name" value="LprI-like_N"/>
</dbReference>
<dbReference type="RefSeq" id="WP_196934665.1">
    <property type="nucleotide sequence ID" value="NZ_MU158698.1"/>
</dbReference>
<reference evidence="3" key="1">
    <citation type="submission" date="2018-02" db="EMBL/GenBank/DDBJ databases">
        <authorList>
            <person name="Vasarhelyi B.M."/>
            <person name="Deshmukh S."/>
            <person name="Balint B."/>
            <person name="Kukolya J."/>
        </authorList>
    </citation>
    <scope>NUCLEOTIDE SEQUENCE</scope>
    <source>
        <strain evidence="3">KB22</strain>
    </source>
</reference>
<dbReference type="PANTHER" id="PTHR39176:SF1">
    <property type="entry name" value="PERIPLASMIC PROTEIN"/>
    <property type="match status" value="1"/>
</dbReference>
<keyword evidence="4" id="KW-1185">Reference proteome</keyword>
<feature type="domain" description="Lysozyme inhibitor LprI-like N-terminal" evidence="2">
    <location>
        <begin position="73"/>
        <end position="165"/>
    </location>
</feature>
<gene>
    <name evidence="3" type="ORF">C4F49_01350</name>
</gene>
<name>A0A928UVK3_9SPHI</name>
<dbReference type="PANTHER" id="PTHR39176">
    <property type="entry name" value="PERIPLASMIC PROTEIN-RELATED"/>
    <property type="match status" value="1"/>
</dbReference>
<keyword evidence="1" id="KW-0732">Signal</keyword>
<organism evidence="3 4">
    <name type="scientific">Sphingobacterium hungaricum</name>
    <dbReference type="NCBI Taxonomy" id="2082723"/>
    <lineage>
        <taxon>Bacteria</taxon>
        <taxon>Pseudomonadati</taxon>
        <taxon>Bacteroidota</taxon>
        <taxon>Sphingobacteriia</taxon>
        <taxon>Sphingobacteriales</taxon>
        <taxon>Sphingobacteriaceae</taxon>
        <taxon>Sphingobacterium</taxon>
    </lineage>
</organism>
<proteinExistence type="predicted"/>
<feature type="chain" id="PRO_5037805001" description="Lysozyme inhibitor LprI-like N-terminal domain-containing protein" evidence="1">
    <location>
        <begin position="22"/>
        <end position="175"/>
    </location>
</feature>
<protein>
    <recommendedName>
        <fullName evidence="2">Lysozyme inhibitor LprI-like N-terminal domain-containing protein</fullName>
    </recommendedName>
</protein>
<evidence type="ECO:0000313" key="3">
    <source>
        <dbReference type="EMBL" id="MBE8712326.1"/>
    </source>
</evidence>
<dbReference type="EMBL" id="PRDK01000001">
    <property type="protein sequence ID" value="MBE8712326.1"/>
    <property type="molecule type" value="Genomic_DNA"/>
</dbReference>
<evidence type="ECO:0000313" key="4">
    <source>
        <dbReference type="Proteomes" id="UP000616201"/>
    </source>
</evidence>
<evidence type="ECO:0000256" key="1">
    <source>
        <dbReference type="SAM" id="SignalP"/>
    </source>
</evidence>
<evidence type="ECO:0000259" key="2">
    <source>
        <dbReference type="Pfam" id="PF07007"/>
    </source>
</evidence>
<dbReference type="AlphaFoldDB" id="A0A928UVK3"/>
<accession>A0A928UVK3</accession>
<comment type="caution">
    <text evidence="3">The sequence shown here is derived from an EMBL/GenBank/DDBJ whole genome shotgun (WGS) entry which is preliminary data.</text>
</comment>
<sequence>MTLKSFILSFLFFSVIQFSFAQQDSINFDEVLNAKIKRYQKQLASEELSQKEFDFIIDTMKVETRLQVDLESDYSTSGMVNATYQAEESYDKLLNKYYKILYAHLNKKDKAVLKKAQLSWLSFRDNERLLFQSLSDEAYSGGGSIQRVFSSHRYLTLTKDRVIQLAHYYLYAENL</sequence>
<dbReference type="Proteomes" id="UP000616201">
    <property type="component" value="Unassembled WGS sequence"/>
</dbReference>
<dbReference type="Pfam" id="PF07007">
    <property type="entry name" value="LprI"/>
    <property type="match status" value="1"/>
</dbReference>